<evidence type="ECO:0000313" key="2">
    <source>
        <dbReference type="Proteomes" id="UP000194127"/>
    </source>
</evidence>
<dbReference type="EMBL" id="KZ110592">
    <property type="protein sequence ID" value="OSX66218.1"/>
    <property type="molecule type" value="Genomic_DNA"/>
</dbReference>
<gene>
    <name evidence="1" type="ORF">POSPLADRAFT_1043687</name>
</gene>
<name>A0A1X6NC44_9APHY</name>
<dbReference type="InterPro" id="IPR012674">
    <property type="entry name" value="Calycin"/>
</dbReference>
<protein>
    <submittedName>
        <fullName evidence="1">Uncharacterized protein</fullName>
    </submittedName>
</protein>
<dbReference type="RefSeq" id="XP_024343012.1">
    <property type="nucleotide sequence ID" value="XM_024478368.1"/>
</dbReference>
<dbReference type="SUPFAM" id="SSF50814">
    <property type="entry name" value="Lipocalins"/>
    <property type="match status" value="1"/>
</dbReference>
<dbReference type="AlphaFoldDB" id="A0A1X6NC44"/>
<organism evidence="1 2">
    <name type="scientific">Postia placenta MAD-698-R-SB12</name>
    <dbReference type="NCBI Taxonomy" id="670580"/>
    <lineage>
        <taxon>Eukaryota</taxon>
        <taxon>Fungi</taxon>
        <taxon>Dikarya</taxon>
        <taxon>Basidiomycota</taxon>
        <taxon>Agaricomycotina</taxon>
        <taxon>Agaricomycetes</taxon>
        <taxon>Polyporales</taxon>
        <taxon>Adustoporiaceae</taxon>
        <taxon>Rhodonia</taxon>
    </lineage>
</organism>
<proteinExistence type="predicted"/>
<keyword evidence="2" id="KW-1185">Reference proteome</keyword>
<dbReference type="STRING" id="670580.A0A1X6NC44"/>
<accession>A0A1X6NC44</accession>
<dbReference type="OrthoDB" id="9975758at2759"/>
<dbReference type="Gene3D" id="2.40.128.20">
    <property type="match status" value="1"/>
</dbReference>
<dbReference type="Proteomes" id="UP000194127">
    <property type="component" value="Unassembled WGS sequence"/>
</dbReference>
<sequence>MAFNVVVFPPNAEDPQIDIDLERFMGTWHVIQSTLPLWKSRKDVTITYTLKPSEHDPTQIDDLVEYRSKSDSPISKRSSVVGVDTLVSPSGTSEDAPSNAPKTRWNWRGKGWLMIATSRWQILGCHLHSGGTADDTSNDPEWALTYFEKTLFTPAGLDIYSRAPSGLPTALLGEILTKAKALGGEVGALAEQFFEVERSAPQDKTTSEPSRIGSINKVDVLNHVALTPS</sequence>
<reference evidence="1 2" key="1">
    <citation type="submission" date="2017-04" db="EMBL/GenBank/DDBJ databases">
        <title>Genome Sequence of the Model Brown-Rot Fungus Postia placenta SB12.</title>
        <authorList>
            <consortium name="DOE Joint Genome Institute"/>
            <person name="Gaskell J."/>
            <person name="Kersten P."/>
            <person name="Larrondo L.F."/>
            <person name="Canessa P."/>
            <person name="Martinez D."/>
            <person name="Hibbett D."/>
            <person name="Schmoll M."/>
            <person name="Kubicek C.P."/>
            <person name="Martinez A.T."/>
            <person name="Yadav J."/>
            <person name="Master E."/>
            <person name="Magnuson J.K."/>
            <person name="James T."/>
            <person name="Yaver D."/>
            <person name="Berka R."/>
            <person name="Labutti K."/>
            <person name="Lipzen A."/>
            <person name="Aerts A."/>
            <person name="Barry K."/>
            <person name="Henrissat B."/>
            <person name="Blanchette R."/>
            <person name="Grigoriev I."/>
            <person name="Cullen D."/>
        </authorList>
    </citation>
    <scope>NUCLEOTIDE SEQUENCE [LARGE SCALE GENOMIC DNA]</scope>
    <source>
        <strain evidence="1 2">MAD-698-R-SB12</strain>
    </source>
</reference>
<dbReference type="GeneID" id="36323318"/>
<evidence type="ECO:0000313" key="1">
    <source>
        <dbReference type="EMBL" id="OSX66218.1"/>
    </source>
</evidence>